<keyword evidence="2" id="KW-0560">Oxidoreductase</keyword>
<gene>
    <name evidence="2" type="ORF">RUE5091_00641</name>
</gene>
<dbReference type="EMBL" id="CYUD01000002">
    <property type="protein sequence ID" value="CUJ88056.1"/>
    <property type="molecule type" value="Genomic_DNA"/>
</dbReference>
<accession>A0A0P1I3D6</accession>
<dbReference type="Proteomes" id="UP000051260">
    <property type="component" value="Unassembled WGS sequence"/>
</dbReference>
<dbReference type="GO" id="GO:0004497">
    <property type="term" value="F:monooxygenase activity"/>
    <property type="evidence" value="ECO:0007669"/>
    <property type="project" value="UniProtKB-KW"/>
</dbReference>
<dbReference type="OrthoDB" id="9797178at2"/>
<evidence type="ECO:0000259" key="1">
    <source>
        <dbReference type="PROSITE" id="PS51725"/>
    </source>
</evidence>
<keyword evidence="3" id="KW-1185">Reference proteome</keyword>
<dbReference type="Gene3D" id="3.30.70.100">
    <property type="match status" value="1"/>
</dbReference>
<sequence length="94" mass="10620">MANGKIYLRGFILVPADRLEQVRAALPRHIALTRAEPGCLSFEVAEDTEIAGRFNVSEVFENRTAFDAHQVRTKASDWFHVTKGIPREYSITSE</sequence>
<feature type="domain" description="ABM" evidence="1">
    <location>
        <begin position="6"/>
        <end position="94"/>
    </location>
</feature>
<name>A0A0P1I3D6_9RHOB</name>
<dbReference type="InterPro" id="IPR007138">
    <property type="entry name" value="ABM_dom"/>
</dbReference>
<dbReference type="RefSeq" id="WP_058280731.1">
    <property type="nucleotide sequence ID" value="NZ_CYUD01000002.1"/>
</dbReference>
<keyword evidence="2" id="KW-0503">Monooxygenase</keyword>
<evidence type="ECO:0000313" key="3">
    <source>
        <dbReference type="Proteomes" id="UP000051260"/>
    </source>
</evidence>
<dbReference type="AlphaFoldDB" id="A0A0P1I3D6"/>
<dbReference type="SUPFAM" id="SSF54909">
    <property type="entry name" value="Dimeric alpha+beta barrel"/>
    <property type="match status" value="1"/>
</dbReference>
<protein>
    <submittedName>
        <fullName evidence="2">Antibiotic biosynthesis monooxygenase</fullName>
    </submittedName>
</protein>
<proteinExistence type="predicted"/>
<reference evidence="3" key="1">
    <citation type="submission" date="2015-09" db="EMBL/GenBank/DDBJ databases">
        <authorList>
            <person name="Rodrigo-Torres L."/>
            <person name="Arahal D.R."/>
        </authorList>
    </citation>
    <scope>NUCLEOTIDE SEQUENCE [LARGE SCALE GENOMIC DNA]</scope>
    <source>
        <strain evidence="3">CECT 5091</strain>
    </source>
</reference>
<dbReference type="STRING" id="1715692.RUE5091_00641"/>
<dbReference type="InterPro" id="IPR011008">
    <property type="entry name" value="Dimeric_a/b-barrel"/>
</dbReference>
<dbReference type="Pfam" id="PF03992">
    <property type="entry name" value="ABM"/>
    <property type="match status" value="1"/>
</dbReference>
<organism evidence="2 3">
    <name type="scientific">Ruegeria denitrificans</name>
    <dbReference type="NCBI Taxonomy" id="1715692"/>
    <lineage>
        <taxon>Bacteria</taxon>
        <taxon>Pseudomonadati</taxon>
        <taxon>Pseudomonadota</taxon>
        <taxon>Alphaproteobacteria</taxon>
        <taxon>Rhodobacterales</taxon>
        <taxon>Roseobacteraceae</taxon>
        <taxon>Ruegeria</taxon>
    </lineage>
</organism>
<evidence type="ECO:0000313" key="2">
    <source>
        <dbReference type="EMBL" id="CUJ88056.1"/>
    </source>
</evidence>
<dbReference type="PROSITE" id="PS51725">
    <property type="entry name" value="ABM"/>
    <property type="match status" value="1"/>
</dbReference>